<accession>A0ABW4KXN1</accession>
<organism evidence="1 2">
    <name type="scientific">Ottowia flava</name>
    <dbReference type="NCBI Taxonomy" id="2675430"/>
    <lineage>
        <taxon>Bacteria</taxon>
        <taxon>Pseudomonadati</taxon>
        <taxon>Pseudomonadota</taxon>
        <taxon>Betaproteobacteria</taxon>
        <taxon>Burkholderiales</taxon>
        <taxon>Comamonadaceae</taxon>
        <taxon>Ottowia</taxon>
    </lineage>
</organism>
<proteinExistence type="predicted"/>
<dbReference type="RefSeq" id="WP_187265638.1">
    <property type="nucleotide sequence ID" value="NZ_JBHUEJ010000036.1"/>
</dbReference>
<sequence>MLKRVIKWAASAAVQRAGHGAFGQVEVVQAGIDVVVVGHQDDAGAVQIPISTAAQQF</sequence>
<gene>
    <name evidence="1" type="ORF">ACFSF0_14880</name>
</gene>
<protein>
    <submittedName>
        <fullName evidence="1">Uncharacterized protein</fullName>
    </submittedName>
</protein>
<keyword evidence="2" id="KW-1185">Reference proteome</keyword>
<evidence type="ECO:0000313" key="2">
    <source>
        <dbReference type="Proteomes" id="UP001597304"/>
    </source>
</evidence>
<comment type="caution">
    <text evidence="1">The sequence shown here is derived from an EMBL/GenBank/DDBJ whole genome shotgun (WGS) entry which is preliminary data.</text>
</comment>
<evidence type="ECO:0000313" key="1">
    <source>
        <dbReference type="EMBL" id="MFD1711894.1"/>
    </source>
</evidence>
<dbReference type="Proteomes" id="UP001597304">
    <property type="component" value="Unassembled WGS sequence"/>
</dbReference>
<name>A0ABW4KXN1_9BURK</name>
<dbReference type="EMBL" id="JBHUEJ010000036">
    <property type="protein sequence ID" value="MFD1711894.1"/>
    <property type="molecule type" value="Genomic_DNA"/>
</dbReference>
<reference evidence="2" key="1">
    <citation type="journal article" date="2019" name="Int. J. Syst. Evol. Microbiol.">
        <title>The Global Catalogue of Microorganisms (GCM) 10K type strain sequencing project: providing services to taxonomists for standard genome sequencing and annotation.</title>
        <authorList>
            <consortium name="The Broad Institute Genomics Platform"/>
            <consortium name="The Broad Institute Genome Sequencing Center for Infectious Disease"/>
            <person name="Wu L."/>
            <person name="Ma J."/>
        </authorList>
    </citation>
    <scope>NUCLEOTIDE SEQUENCE [LARGE SCALE GENOMIC DNA]</scope>
    <source>
        <strain evidence="2">LMG 29247</strain>
    </source>
</reference>